<evidence type="ECO:0000256" key="9">
    <source>
        <dbReference type="RuleBase" id="RU000488"/>
    </source>
</evidence>
<name>A0A0C2WZX8_AMAMK</name>
<evidence type="ECO:0000256" key="2">
    <source>
        <dbReference type="ARBA" id="ARBA00006375"/>
    </source>
</evidence>
<protein>
    <submittedName>
        <fullName evidence="10">Uncharacterized protein</fullName>
    </submittedName>
</protein>
<dbReference type="PANTHER" id="PTHR45683">
    <property type="entry name" value="MITOCHONDRIAL NICOTINAMIDE ADENINE DINUCLEOTIDE TRANSPORTER 1-RELATED-RELATED"/>
    <property type="match status" value="1"/>
</dbReference>
<feature type="repeat" description="Solcar" evidence="8">
    <location>
        <begin position="11"/>
        <end position="100"/>
    </location>
</feature>
<keyword evidence="3 9" id="KW-0813">Transport</keyword>
<keyword evidence="11" id="KW-1185">Reference proteome</keyword>
<evidence type="ECO:0000256" key="5">
    <source>
        <dbReference type="ARBA" id="ARBA00022737"/>
    </source>
</evidence>
<dbReference type="InParanoid" id="A0A0C2WZX8"/>
<dbReference type="PROSITE" id="PS50920">
    <property type="entry name" value="SOLCAR"/>
    <property type="match status" value="3"/>
</dbReference>
<accession>A0A0C2WZX8</accession>
<dbReference type="Proteomes" id="UP000054549">
    <property type="component" value="Unassembled WGS sequence"/>
</dbReference>
<dbReference type="GO" id="GO:0055085">
    <property type="term" value="P:transmembrane transport"/>
    <property type="evidence" value="ECO:0007669"/>
    <property type="project" value="InterPro"/>
</dbReference>
<feature type="repeat" description="Solcar" evidence="8">
    <location>
        <begin position="110"/>
        <end position="197"/>
    </location>
</feature>
<sequence length="323" mass="35546">MVQQQPSFFPTPASDHAAAGIGAGVVTTLCMNPLDLLKVKYQVTTTKPVGGVGKQIWFSLKEIYHVAGVRGLYRGLIPNIAGNAASWGLYFWFYNILKHHASGDDVNQQLSAGAYLLCSAEASAATAVLTNPLWLVRVRIFASPPSAPPPYRGLYDGLSAIYRTEGLPGLFKGTTLALVGVSNGAVQFVAYEKMKQWGFDRKRKRFEKAGIPWTPEVDKLSNLAYSFMSISSKIVALSVTYPYQVVRSRVQNNASQGLFPNIPTTIKRTWTNEGIRGFYRGLGTNMVRVLPGTCITFVVYENLAWLLRTTAARRAARRQEDTA</sequence>
<evidence type="ECO:0000256" key="7">
    <source>
        <dbReference type="ARBA" id="ARBA00023136"/>
    </source>
</evidence>
<dbReference type="Gene3D" id="1.50.40.10">
    <property type="entry name" value="Mitochondrial carrier domain"/>
    <property type="match status" value="1"/>
</dbReference>
<keyword evidence="4 8" id="KW-0812">Transmembrane</keyword>
<dbReference type="InterPro" id="IPR044712">
    <property type="entry name" value="SLC25A32-like"/>
</dbReference>
<keyword evidence="7 8" id="KW-0472">Membrane</keyword>
<dbReference type="Pfam" id="PF00153">
    <property type="entry name" value="Mito_carr"/>
    <property type="match status" value="3"/>
</dbReference>
<organism evidence="10 11">
    <name type="scientific">Amanita muscaria (strain Koide BX008)</name>
    <dbReference type="NCBI Taxonomy" id="946122"/>
    <lineage>
        <taxon>Eukaryota</taxon>
        <taxon>Fungi</taxon>
        <taxon>Dikarya</taxon>
        <taxon>Basidiomycota</taxon>
        <taxon>Agaricomycotina</taxon>
        <taxon>Agaricomycetes</taxon>
        <taxon>Agaricomycetidae</taxon>
        <taxon>Agaricales</taxon>
        <taxon>Pluteineae</taxon>
        <taxon>Amanitaceae</taxon>
        <taxon>Amanita</taxon>
    </lineage>
</organism>
<evidence type="ECO:0000313" key="11">
    <source>
        <dbReference type="Proteomes" id="UP000054549"/>
    </source>
</evidence>
<dbReference type="OrthoDB" id="428293at2759"/>
<dbReference type="InterPro" id="IPR023395">
    <property type="entry name" value="MCP_dom_sf"/>
</dbReference>
<evidence type="ECO:0000256" key="8">
    <source>
        <dbReference type="PROSITE-ProRule" id="PRU00282"/>
    </source>
</evidence>
<comment type="similarity">
    <text evidence="2 9">Belongs to the mitochondrial carrier (TC 2.A.29) family.</text>
</comment>
<dbReference type="EMBL" id="KN818232">
    <property type="protein sequence ID" value="KIL67397.1"/>
    <property type="molecule type" value="Genomic_DNA"/>
</dbReference>
<comment type="subcellular location">
    <subcellularLocation>
        <location evidence="1">Membrane</location>
        <topology evidence="1">Multi-pass membrane protein</topology>
    </subcellularLocation>
</comment>
<evidence type="ECO:0000256" key="3">
    <source>
        <dbReference type="ARBA" id="ARBA00022448"/>
    </source>
</evidence>
<gene>
    <name evidence="10" type="ORF">M378DRAFT_185752</name>
</gene>
<evidence type="ECO:0000256" key="4">
    <source>
        <dbReference type="ARBA" id="ARBA00022692"/>
    </source>
</evidence>
<dbReference type="GO" id="GO:0016020">
    <property type="term" value="C:membrane"/>
    <property type="evidence" value="ECO:0007669"/>
    <property type="project" value="UniProtKB-SubCell"/>
</dbReference>
<proteinExistence type="inferred from homology"/>
<evidence type="ECO:0000256" key="6">
    <source>
        <dbReference type="ARBA" id="ARBA00022989"/>
    </source>
</evidence>
<evidence type="ECO:0000256" key="1">
    <source>
        <dbReference type="ARBA" id="ARBA00004141"/>
    </source>
</evidence>
<dbReference type="GO" id="GO:0006862">
    <property type="term" value="P:nucleotide transport"/>
    <property type="evidence" value="ECO:0007669"/>
    <property type="project" value="InterPro"/>
</dbReference>
<dbReference type="InterPro" id="IPR018108">
    <property type="entry name" value="MCP_transmembrane"/>
</dbReference>
<feature type="repeat" description="Solcar" evidence="8">
    <location>
        <begin position="220"/>
        <end position="306"/>
    </location>
</feature>
<reference evidence="10 11" key="1">
    <citation type="submission" date="2014-04" db="EMBL/GenBank/DDBJ databases">
        <title>Evolutionary Origins and Diversification of the Mycorrhizal Mutualists.</title>
        <authorList>
            <consortium name="DOE Joint Genome Institute"/>
            <consortium name="Mycorrhizal Genomics Consortium"/>
            <person name="Kohler A."/>
            <person name="Kuo A."/>
            <person name="Nagy L.G."/>
            <person name="Floudas D."/>
            <person name="Copeland A."/>
            <person name="Barry K.W."/>
            <person name="Cichocki N."/>
            <person name="Veneault-Fourrey C."/>
            <person name="LaButti K."/>
            <person name="Lindquist E.A."/>
            <person name="Lipzen A."/>
            <person name="Lundell T."/>
            <person name="Morin E."/>
            <person name="Murat C."/>
            <person name="Riley R."/>
            <person name="Ohm R."/>
            <person name="Sun H."/>
            <person name="Tunlid A."/>
            <person name="Henrissat B."/>
            <person name="Grigoriev I.V."/>
            <person name="Hibbett D.S."/>
            <person name="Martin F."/>
        </authorList>
    </citation>
    <scope>NUCLEOTIDE SEQUENCE [LARGE SCALE GENOMIC DNA]</scope>
    <source>
        <strain evidence="10 11">Koide BX008</strain>
    </source>
</reference>
<dbReference type="HOGENOM" id="CLU_015166_6_4_1"/>
<keyword evidence="5" id="KW-0677">Repeat</keyword>
<dbReference type="FunCoup" id="A0A0C2WZX8">
    <property type="interactions" value="376"/>
</dbReference>
<dbReference type="STRING" id="946122.A0A0C2WZX8"/>
<keyword evidence="6" id="KW-1133">Transmembrane helix</keyword>
<dbReference type="SUPFAM" id="SSF103506">
    <property type="entry name" value="Mitochondrial carrier"/>
    <property type="match status" value="1"/>
</dbReference>
<evidence type="ECO:0000313" key="10">
    <source>
        <dbReference type="EMBL" id="KIL67397.1"/>
    </source>
</evidence>
<dbReference type="AlphaFoldDB" id="A0A0C2WZX8"/>